<dbReference type="Pfam" id="PF01083">
    <property type="entry name" value="Cutinase"/>
    <property type="match status" value="1"/>
</dbReference>
<dbReference type="SUPFAM" id="SSF53474">
    <property type="entry name" value="alpha/beta-Hydrolases"/>
    <property type="match status" value="1"/>
</dbReference>
<dbReference type="InterPro" id="IPR029058">
    <property type="entry name" value="AB_hydrolase_fold"/>
</dbReference>
<dbReference type="SMART" id="SM01110">
    <property type="entry name" value="Cutinase"/>
    <property type="match status" value="1"/>
</dbReference>
<accession>A0A2M8WS84</accession>
<keyword evidence="5" id="KW-0732">Signal</keyword>
<feature type="chain" id="PRO_5038988635" evidence="5">
    <location>
        <begin position="23"/>
        <end position="263"/>
    </location>
</feature>
<keyword evidence="2" id="KW-0719">Serine esterase</keyword>
<proteinExistence type="inferred from homology"/>
<evidence type="ECO:0000256" key="2">
    <source>
        <dbReference type="ARBA" id="ARBA00022487"/>
    </source>
</evidence>
<keyword evidence="4" id="KW-1015">Disulfide bond</keyword>
<evidence type="ECO:0000313" key="6">
    <source>
        <dbReference type="EMBL" id="PJI93815.1"/>
    </source>
</evidence>
<feature type="signal peptide" evidence="5">
    <location>
        <begin position="1"/>
        <end position="22"/>
    </location>
</feature>
<dbReference type="GO" id="GO:0052689">
    <property type="term" value="F:carboxylic ester hydrolase activity"/>
    <property type="evidence" value="ECO:0007669"/>
    <property type="project" value="UniProtKB-KW"/>
</dbReference>
<dbReference type="OrthoDB" id="3690529at2"/>
<dbReference type="RefSeq" id="WP_100349447.1">
    <property type="nucleotide sequence ID" value="NZ_PGTZ01000007.1"/>
</dbReference>
<dbReference type="InterPro" id="IPR000675">
    <property type="entry name" value="Cutinase/axe"/>
</dbReference>
<comment type="caution">
    <text evidence="6">The sequence shown here is derived from an EMBL/GenBank/DDBJ whole genome shotgun (WGS) entry which is preliminary data.</text>
</comment>
<organism evidence="6 7">
    <name type="scientific">Luteimicrobium subarcticum</name>
    <dbReference type="NCBI Taxonomy" id="620910"/>
    <lineage>
        <taxon>Bacteria</taxon>
        <taxon>Bacillati</taxon>
        <taxon>Actinomycetota</taxon>
        <taxon>Actinomycetes</taxon>
        <taxon>Micrococcales</taxon>
        <taxon>Luteimicrobium</taxon>
    </lineage>
</organism>
<gene>
    <name evidence="6" type="ORF">CLV34_1290</name>
</gene>
<dbReference type="Proteomes" id="UP000231586">
    <property type="component" value="Unassembled WGS sequence"/>
</dbReference>
<evidence type="ECO:0000256" key="3">
    <source>
        <dbReference type="ARBA" id="ARBA00022801"/>
    </source>
</evidence>
<protein>
    <submittedName>
        <fullName evidence="6">Cutinase</fullName>
    </submittedName>
</protein>
<evidence type="ECO:0000313" key="7">
    <source>
        <dbReference type="Proteomes" id="UP000231586"/>
    </source>
</evidence>
<dbReference type="AlphaFoldDB" id="A0A2M8WS84"/>
<evidence type="ECO:0000256" key="5">
    <source>
        <dbReference type="SAM" id="SignalP"/>
    </source>
</evidence>
<dbReference type="EMBL" id="PGTZ01000007">
    <property type="protein sequence ID" value="PJI93815.1"/>
    <property type="molecule type" value="Genomic_DNA"/>
</dbReference>
<keyword evidence="7" id="KW-1185">Reference proteome</keyword>
<evidence type="ECO:0000256" key="4">
    <source>
        <dbReference type="ARBA" id="ARBA00023157"/>
    </source>
</evidence>
<comment type="similarity">
    <text evidence="1">Belongs to the cutinase family.</text>
</comment>
<evidence type="ECO:0000256" key="1">
    <source>
        <dbReference type="ARBA" id="ARBA00007534"/>
    </source>
</evidence>
<reference evidence="6 7" key="1">
    <citation type="submission" date="2017-11" db="EMBL/GenBank/DDBJ databases">
        <title>Genomic Encyclopedia of Archaeal and Bacterial Type Strains, Phase II (KMG-II): From Individual Species to Whole Genera.</title>
        <authorList>
            <person name="Goeker M."/>
        </authorList>
    </citation>
    <scope>NUCLEOTIDE SEQUENCE [LARGE SCALE GENOMIC DNA]</scope>
    <source>
        <strain evidence="6 7">DSM 22413</strain>
    </source>
</reference>
<name>A0A2M8WS84_9MICO</name>
<dbReference type="PANTHER" id="PTHR33630">
    <property type="entry name" value="CUTINASE RV1984C-RELATED-RELATED"/>
    <property type="match status" value="1"/>
</dbReference>
<dbReference type="Gene3D" id="3.40.50.1820">
    <property type="entry name" value="alpha/beta hydrolase"/>
    <property type="match status" value="1"/>
</dbReference>
<sequence length="263" mass="26514">MRLTTRLRTISTRAAAAGTVLAAALAGQAVLATSASATVSSASCANVVQIVVRGSGEGAGSSPSGNVYKSGGFGKMYVVSSRVSSGTKKSVRTVGLNYPAAILPTTEAPLGYGQSEGIGRSRLAAELNRLAGACPGSRTVLIGYSQGAHVIGDVLSKDNPVKLSAAAKAKVAAVFLTGDPVRRYGESFNRGSGVGGGKLPNRAAGQLSGVASRLNSFCYKGDMFCDPNHPVAGTSGSDIHGSYGSTAIGKYGAAFILNILDRP</sequence>
<keyword evidence="3" id="KW-0378">Hydrolase</keyword>
<dbReference type="PANTHER" id="PTHR33630:SF9">
    <property type="entry name" value="CUTINASE 4"/>
    <property type="match status" value="1"/>
</dbReference>